<reference evidence="2" key="1">
    <citation type="submission" date="2022-11" db="EMBL/GenBank/DDBJ databases">
        <authorList>
            <person name="Petersen C."/>
        </authorList>
    </citation>
    <scope>NUCLEOTIDE SEQUENCE</scope>
    <source>
        <strain evidence="2">IBT 26290</strain>
    </source>
</reference>
<dbReference type="GeneID" id="81428845"/>
<dbReference type="Pfam" id="PF24864">
    <property type="entry name" value="DUF7730"/>
    <property type="match status" value="1"/>
</dbReference>
<organism evidence="2 3">
    <name type="scientific">Penicillium canariense</name>
    <dbReference type="NCBI Taxonomy" id="189055"/>
    <lineage>
        <taxon>Eukaryota</taxon>
        <taxon>Fungi</taxon>
        <taxon>Dikarya</taxon>
        <taxon>Ascomycota</taxon>
        <taxon>Pezizomycotina</taxon>
        <taxon>Eurotiomycetes</taxon>
        <taxon>Eurotiomycetidae</taxon>
        <taxon>Eurotiales</taxon>
        <taxon>Aspergillaceae</taxon>
        <taxon>Penicillium</taxon>
    </lineage>
</organism>
<protein>
    <recommendedName>
        <fullName evidence="1">DUF7730 domain-containing protein</fullName>
    </recommendedName>
</protein>
<evidence type="ECO:0000313" key="2">
    <source>
        <dbReference type="EMBL" id="KAJ5160540.1"/>
    </source>
</evidence>
<sequence length="361" mass="40093">MRHFDAWVVRDPYSIWHYYATGQRWKDTQQPLPVPLPLHPKQPPDLLLPPHPPPPEIRHMIWGFVFGADTLHLVTVKDKVRHVRCNSASPSLTQHRHCCPTTPARWRVSDSRVQGHSDGLLYPHTHAQLPSSLSDGNVALLRTCRAIHAEAATTLYAQSTFDVDDLYTFIAFAQSVPRAALSSIRRLTVQWMPVWTPLTGQDHKGSIYAHTHSDVLWLQFWAAVASLPALRALKLSIDLGRFTGTVTGGGAVLVAGQRIPLVLKEPWLLPLLNVRGLEEFELAVTARCDVAARGVIEGDLCRDAGVLRDQLRAVMCSRRGVPLGALKELGLDVDGVWLRALEELGEESPVRRAGPRLAIMA</sequence>
<dbReference type="OrthoDB" id="515692at2759"/>
<evidence type="ECO:0000259" key="1">
    <source>
        <dbReference type="Pfam" id="PF24864"/>
    </source>
</evidence>
<evidence type="ECO:0000313" key="3">
    <source>
        <dbReference type="Proteomes" id="UP001149163"/>
    </source>
</evidence>
<comment type="caution">
    <text evidence="2">The sequence shown here is derived from an EMBL/GenBank/DDBJ whole genome shotgun (WGS) entry which is preliminary data.</text>
</comment>
<dbReference type="InterPro" id="IPR056632">
    <property type="entry name" value="DUF7730"/>
</dbReference>
<dbReference type="RefSeq" id="XP_056542098.1">
    <property type="nucleotide sequence ID" value="XM_056689669.1"/>
</dbReference>
<feature type="domain" description="DUF7730" evidence="1">
    <location>
        <begin position="54"/>
        <end position="237"/>
    </location>
</feature>
<dbReference type="PANTHER" id="PTHR38790">
    <property type="entry name" value="2EXR DOMAIN-CONTAINING PROTEIN-RELATED"/>
    <property type="match status" value="1"/>
</dbReference>
<dbReference type="AlphaFoldDB" id="A0A9W9I1W9"/>
<dbReference type="PANTHER" id="PTHR38790:SF4">
    <property type="entry name" value="2EXR DOMAIN-CONTAINING PROTEIN"/>
    <property type="match status" value="1"/>
</dbReference>
<keyword evidence="3" id="KW-1185">Reference proteome</keyword>
<dbReference type="Proteomes" id="UP001149163">
    <property type="component" value="Unassembled WGS sequence"/>
</dbReference>
<name>A0A9W9I1W9_9EURO</name>
<dbReference type="EMBL" id="JAPQKN010000004">
    <property type="protein sequence ID" value="KAJ5160540.1"/>
    <property type="molecule type" value="Genomic_DNA"/>
</dbReference>
<gene>
    <name evidence="2" type="ORF">N7482_007544</name>
</gene>
<proteinExistence type="predicted"/>
<accession>A0A9W9I1W9</accession>
<reference evidence="2" key="2">
    <citation type="journal article" date="2023" name="IMA Fungus">
        <title>Comparative genomic study of the Penicillium genus elucidates a diverse pangenome and 15 lateral gene transfer events.</title>
        <authorList>
            <person name="Petersen C."/>
            <person name="Sorensen T."/>
            <person name="Nielsen M.R."/>
            <person name="Sondergaard T.E."/>
            <person name="Sorensen J.L."/>
            <person name="Fitzpatrick D.A."/>
            <person name="Frisvad J.C."/>
            <person name="Nielsen K.L."/>
        </authorList>
    </citation>
    <scope>NUCLEOTIDE SEQUENCE</scope>
    <source>
        <strain evidence="2">IBT 26290</strain>
    </source>
</reference>